<comment type="caution">
    <text evidence="1">The sequence shown here is derived from an EMBL/GenBank/DDBJ whole genome shotgun (WGS) entry which is preliminary data.</text>
</comment>
<evidence type="ECO:0000313" key="2">
    <source>
        <dbReference type="Proteomes" id="UP000824231"/>
    </source>
</evidence>
<gene>
    <name evidence="1" type="ORF">H9856_02130</name>
</gene>
<protein>
    <recommendedName>
        <fullName evidence="3">DUF1700 domain-containing protein</fullName>
    </recommendedName>
</protein>
<reference evidence="1" key="1">
    <citation type="journal article" date="2021" name="PeerJ">
        <title>Extensive microbial diversity within the chicken gut microbiome revealed by metagenomics and culture.</title>
        <authorList>
            <person name="Gilroy R."/>
            <person name="Ravi A."/>
            <person name="Getino M."/>
            <person name="Pursley I."/>
            <person name="Horton D.L."/>
            <person name="Alikhan N.F."/>
            <person name="Baker D."/>
            <person name="Gharbi K."/>
            <person name="Hall N."/>
            <person name="Watson M."/>
            <person name="Adriaenssens E.M."/>
            <person name="Foster-Nyarko E."/>
            <person name="Jarju S."/>
            <person name="Secka A."/>
            <person name="Antonio M."/>
            <person name="Oren A."/>
            <person name="Chaudhuri R.R."/>
            <person name="La Ragione R."/>
            <person name="Hildebrand F."/>
            <person name="Pallen M.J."/>
        </authorList>
    </citation>
    <scope>NUCLEOTIDE SEQUENCE</scope>
    <source>
        <strain evidence="1">ChiSxjej3B15-572</strain>
    </source>
</reference>
<organism evidence="1 2">
    <name type="scientific">Candidatus Limosilactobacillus merdigallinarum</name>
    <dbReference type="NCBI Taxonomy" id="2838652"/>
    <lineage>
        <taxon>Bacteria</taxon>
        <taxon>Bacillati</taxon>
        <taxon>Bacillota</taxon>
        <taxon>Bacilli</taxon>
        <taxon>Lactobacillales</taxon>
        <taxon>Lactobacillaceae</taxon>
        <taxon>Limosilactobacillus</taxon>
    </lineage>
</organism>
<dbReference type="EMBL" id="DXFH01000004">
    <property type="protein sequence ID" value="HIX35199.1"/>
    <property type="molecule type" value="Genomic_DNA"/>
</dbReference>
<evidence type="ECO:0008006" key="3">
    <source>
        <dbReference type="Google" id="ProtNLM"/>
    </source>
</evidence>
<dbReference type="Proteomes" id="UP000824231">
    <property type="component" value="Unassembled WGS sequence"/>
</dbReference>
<dbReference type="AlphaFoldDB" id="A0A9D1VHN5"/>
<evidence type="ECO:0000313" key="1">
    <source>
        <dbReference type="EMBL" id="HIX35199.1"/>
    </source>
</evidence>
<dbReference type="Pfam" id="PF22564">
    <property type="entry name" value="HAAS"/>
    <property type="match status" value="1"/>
</dbReference>
<name>A0A9D1VHN5_9LACO</name>
<accession>A0A9D1VHN5</accession>
<sequence length="53" mass="6372">MNERERYIADLATYLRGMDKNDREDVLEFYSEYIEDADLQERAAIEKKLDTPK</sequence>
<proteinExistence type="predicted"/>
<reference evidence="1" key="2">
    <citation type="submission" date="2021-04" db="EMBL/GenBank/DDBJ databases">
        <authorList>
            <person name="Gilroy R."/>
        </authorList>
    </citation>
    <scope>NUCLEOTIDE SEQUENCE</scope>
    <source>
        <strain evidence="1">ChiSxjej3B15-572</strain>
    </source>
</reference>